<dbReference type="Proteomes" id="UP001320420">
    <property type="component" value="Unassembled WGS sequence"/>
</dbReference>
<proteinExistence type="predicted"/>
<accession>A0AAN9UP66</accession>
<keyword evidence="2" id="KW-1133">Transmembrane helix</keyword>
<feature type="region of interest" description="Disordered" evidence="1">
    <location>
        <begin position="67"/>
        <end position="90"/>
    </location>
</feature>
<feature type="transmembrane region" description="Helical" evidence="2">
    <location>
        <begin position="357"/>
        <end position="379"/>
    </location>
</feature>
<evidence type="ECO:0000256" key="1">
    <source>
        <dbReference type="SAM" id="MobiDB-lite"/>
    </source>
</evidence>
<feature type="compositionally biased region" description="Low complexity" evidence="1">
    <location>
        <begin position="12"/>
        <end position="25"/>
    </location>
</feature>
<sequence>MRTLVAQAWEAKTSSATMTGSSSSALPEIRPLTPQSGTTSFQDWASLFTVCLTPLAVHLLAGAPSPSCLEQEEGGPPHHHDHDPRHPRHARPRWHDSLCHYNPTSIMWRYAAIADRRARARDWSALDMAAANALFWAAGRGWDGSVAMGARSRAHCRRAPSHPRVELFSVEMIKTIVVALQGCQAIACMFVPMRSVSLETVFFPLSIFGLARLLPALWLTAEFDFAPLPLPDDLPPQAFAGEAALRCRKNSIDSLIEPVGIEDHYYGQQPAEEDGRFRPTSFWGSRALRSLFCLLILLLLVKGAMNVSPMGTPFTSTTSFAIGVFYNFLLAASLVILGYHFVRNSADSTIIPCISSLWYKCYTVLVMTAMVLLIVLAAIETRKTPCGLYTTFPGYMGDSICMLDYPVVVPVEPRGVDYMVWGYGQFGIATNLTLGTAQADLKLGEGEFLVDEFTGTCLGHFTKQRRIHASTLEVITSA</sequence>
<evidence type="ECO:0000313" key="3">
    <source>
        <dbReference type="EMBL" id="KAK7751228.1"/>
    </source>
</evidence>
<keyword evidence="2" id="KW-0472">Membrane</keyword>
<comment type="caution">
    <text evidence="3">The sequence shown here is derived from an EMBL/GenBank/DDBJ whole genome shotgun (WGS) entry which is preliminary data.</text>
</comment>
<feature type="compositionally biased region" description="Basic and acidic residues" evidence="1">
    <location>
        <begin position="75"/>
        <end position="84"/>
    </location>
</feature>
<gene>
    <name evidence="3" type="ORF">SLS62_006773</name>
</gene>
<keyword evidence="2" id="KW-0812">Transmembrane</keyword>
<feature type="region of interest" description="Disordered" evidence="1">
    <location>
        <begin position="12"/>
        <end position="31"/>
    </location>
</feature>
<organism evidence="3 4">
    <name type="scientific">Diatrype stigma</name>
    <dbReference type="NCBI Taxonomy" id="117547"/>
    <lineage>
        <taxon>Eukaryota</taxon>
        <taxon>Fungi</taxon>
        <taxon>Dikarya</taxon>
        <taxon>Ascomycota</taxon>
        <taxon>Pezizomycotina</taxon>
        <taxon>Sordariomycetes</taxon>
        <taxon>Xylariomycetidae</taxon>
        <taxon>Xylariales</taxon>
        <taxon>Diatrypaceae</taxon>
        <taxon>Diatrype</taxon>
    </lineage>
</organism>
<protein>
    <submittedName>
        <fullName evidence="3">Uncharacterized protein</fullName>
    </submittedName>
</protein>
<dbReference type="EMBL" id="JAKJXP020000052">
    <property type="protein sequence ID" value="KAK7751228.1"/>
    <property type="molecule type" value="Genomic_DNA"/>
</dbReference>
<reference evidence="3 4" key="1">
    <citation type="submission" date="2024-02" db="EMBL/GenBank/DDBJ databases">
        <title>De novo assembly and annotation of 12 fungi associated with fruit tree decline syndrome in Ontario, Canada.</title>
        <authorList>
            <person name="Sulman M."/>
            <person name="Ellouze W."/>
            <person name="Ilyukhin E."/>
        </authorList>
    </citation>
    <scope>NUCLEOTIDE SEQUENCE [LARGE SCALE GENOMIC DNA]</scope>
    <source>
        <strain evidence="3 4">M11/M66-122</strain>
    </source>
</reference>
<evidence type="ECO:0000256" key="2">
    <source>
        <dbReference type="SAM" id="Phobius"/>
    </source>
</evidence>
<feature type="transmembrane region" description="Helical" evidence="2">
    <location>
        <begin position="320"/>
        <end position="342"/>
    </location>
</feature>
<evidence type="ECO:0000313" key="4">
    <source>
        <dbReference type="Proteomes" id="UP001320420"/>
    </source>
</evidence>
<keyword evidence="4" id="KW-1185">Reference proteome</keyword>
<feature type="transmembrane region" description="Helical" evidence="2">
    <location>
        <begin position="287"/>
        <end position="308"/>
    </location>
</feature>
<name>A0AAN9UP66_9PEZI</name>
<dbReference type="AlphaFoldDB" id="A0AAN9UP66"/>